<sequence length="85" mass="9682">MQIRPKHRPQWTEEELDVIFSKATLVLGELRKDASGVYIHRDAYGKAEHPLGWEVDHIKPISEGGTNELSNLRPLNIPANRGRNN</sequence>
<gene>
    <name evidence="3" type="ORF">SAMN05216250_15042</name>
</gene>
<keyword evidence="3" id="KW-0255">Endonuclease</keyword>
<dbReference type="GO" id="GO:0004519">
    <property type="term" value="F:endonuclease activity"/>
    <property type="evidence" value="ECO:0007669"/>
    <property type="project" value="UniProtKB-KW"/>
</dbReference>
<dbReference type="InterPro" id="IPR002711">
    <property type="entry name" value="HNH"/>
</dbReference>
<dbReference type="AlphaFoldDB" id="A0A1I5CME5"/>
<keyword evidence="3" id="KW-0378">Hydrolase</keyword>
<dbReference type="RefSeq" id="WP_008777317.1">
    <property type="nucleotide sequence ID" value="NZ_FOUM01000050.1"/>
</dbReference>
<accession>A0A1I5CME5</accession>
<dbReference type="SMART" id="SM00507">
    <property type="entry name" value="HNHc"/>
    <property type="match status" value="1"/>
</dbReference>
<name>A0A1I5CME5_9BACE</name>
<dbReference type="InterPro" id="IPR003615">
    <property type="entry name" value="HNH_nuc"/>
</dbReference>
<evidence type="ECO:0000259" key="2">
    <source>
        <dbReference type="SMART" id="SM00507"/>
    </source>
</evidence>
<feature type="region of interest" description="Disordered" evidence="1">
    <location>
        <begin position="63"/>
        <end position="85"/>
    </location>
</feature>
<proteinExistence type="predicted"/>
<evidence type="ECO:0000313" key="4">
    <source>
        <dbReference type="Proteomes" id="UP000183766"/>
    </source>
</evidence>
<keyword evidence="3" id="KW-0540">Nuclease</keyword>
<organism evidence="3 4">
    <name type="scientific">Bacteroides xylanisolvens</name>
    <dbReference type="NCBI Taxonomy" id="371601"/>
    <lineage>
        <taxon>Bacteria</taxon>
        <taxon>Pseudomonadati</taxon>
        <taxon>Bacteroidota</taxon>
        <taxon>Bacteroidia</taxon>
        <taxon>Bacteroidales</taxon>
        <taxon>Bacteroidaceae</taxon>
        <taxon>Bacteroides</taxon>
    </lineage>
</organism>
<evidence type="ECO:0000256" key="1">
    <source>
        <dbReference type="SAM" id="MobiDB-lite"/>
    </source>
</evidence>
<dbReference type="Gene3D" id="1.10.30.50">
    <property type="match status" value="1"/>
</dbReference>
<feature type="domain" description="HNH nuclease" evidence="2">
    <location>
        <begin position="33"/>
        <end position="81"/>
    </location>
</feature>
<dbReference type="GO" id="GO:0008270">
    <property type="term" value="F:zinc ion binding"/>
    <property type="evidence" value="ECO:0007669"/>
    <property type="project" value="InterPro"/>
</dbReference>
<protein>
    <submittedName>
        <fullName evidence="3">HNH endonuclease</fullName>
    </submittedName>
</protein>
<dbReference type="Pfam" id="PF01844">
    <property type="entry name" value="HNH"/>
    <property type="match status" value="1"/>
</dbReference>
<dbReference type="CDD" id="cd00085">
    <property type="entry name" value="HNHc"/>
    <property type="match status" value="1"/>
</dbReference>
<dbReference type="Proteomes" id="UP000183766">
    <property type="component" value="Unassembled WGS sequence"/>
</dbReference>
<dbReference type="EMBL" id="FOUM01000050">
    <property type="protein sequence ID" value="SFN88169.1"/>
    <property type="molecule type" value="Genomic_DNA"/>
</dbReference>
<reference evidence="3 4" key="1">
    <citation type="submission" date="2016-10" db="EMBL/GenBank/DDBJ databases">
        <authorList>
            <person name="de Groot N.N."/>
        </authorList>
    </citation>
    <scope>NUCLEOTIDE SEQUENCE [LARGE SCALE GENOMIC DNA]</scope>
    <source>
        <strain evidence="3 4">NLAE-zl-C202</strain>
    </source>
</reference>
<evidence type="ECO:0000313" key="3">
    <source>
        <dbReference type="EMBL" id="SFN88169.1"/>
    </source>
</evidence>
<dbReference type="GO" id="GO:0003676">
    <property type="term" value="F:nucleic acid binding"/>
    <property type="evidence" value="ECO:0007669"/>
    <property type="project" value="InterPro"/>
</dbReference>